<gene>
    <name evidence="6" type="ORF">JT362_10920</name>
</gene>
<keyword evidence="2 4" id="KW-0808">Transferase</keyword>
<feature type="binding site" evidence="4">
    <location>
        <begin position="105"/>
        <end position="110"/>
    </location>
    <ligand>
        <name>acetyl-CoA</name>
        <dbReference type="ChEBI" id="CHEBI:57288"/>
    </ligand>
</feature>
<dbReference type="Proteomes" id="UP001156441">
    <property type="component" value="Unassembled WGS sequence"/>
</dbReference>
<comment type="subunit">
    <text evidence="4">Homohexamer; trimer of dimers.</text>
</comment>
<organism evidence="6 7">
    <name type="scientific">Actinophytocola gossypii</name>
    <dbReference type="NCBI Taxonomy" id="2812003"/>
    <lineage>
        <taxon>Bacteria</taxon>
        <taxon>Bacillati</taxon>
        <taxon>Actinomycetota</taxon>
        <taxon>Actinomycetes</taxon>
        <taxon>Pseudonocardiales</taxon>
        <taxon>Pseudonocardiaceae</taxon>
    </lineage>
</organism>
<dbReference type="HAMAP" id="MF_01812">
    <property type="entry name" value="Eis"/>
    <property type="match status" value="1"/>
</dbReference>
<dbReference type="Gene3D" id="3.40.630.30">
    <property type="match status" value="2"/>
</dbReference>
<dbReference type="InterPro" id="IPR025559">
    <property type="entry name" value="Eis_dom"/>
</dbReference>
<evidence type="ECO:0000259" key="5">
    <source>
        <dbReference type="PROSITE" id="PS51186"/>
    </source>
</evidence>
<dbReference type="Gene3D" id="3.30.1050.10">
    <property type="entry name" value="SCP2 sterol-binding domain"/>
    <property type="match status" value="1"/>
</dbReference>
<dbReference type="PANTHER" id="PTHR37817">
    <property type="entry name" value="N-ACETYLTRANSFERASE EIS"/>
    <property type="match status" value="1"/>
</dbReference>
<comment type="similarity">
    <text evidence="1 4">Belongs to the acetyltransferase Eis family.</text>
</comment>
<dbReference type="InterPro" id="IPR022902">
    <property type="entry name" value="NAcTrfase_Eis"/>
</dbReference>
<feature type="binding site" evidence="4">
    <location>
        <begin position="97"/>
        <end position="99"/>
    </location>
    <ligand>
        <name>acetyl-CoA</name>
        <dbReference type="ChEBI" id="CHEBI:57288"/>
    </ligand>
</feature>
<evidence type="ECO:0000313" key="6">
    <source>
        <dbReference type="EMBL" id="MCT2583628.1"/>
    </source>
</evidence>
<dbReference type="PROSITE" id="PS51186">
    <property type="entry name" value="GNAT"/>
    <property type="match status" value="1"/>
</dbReference>
<comment type="caution">
    <text evidence="6">The sequence shown here is derived from an EMBL/GenBank/DDBJ whole genome shotgun (WGS) entry which is preliminary data.</text>
</comment>
<dbReference type="EMBL" id="JAFFZE010000009">
    <property type="protein sequence ID" value="MCT2583628.1"/>
    <property type="molecule type" value="Genomic_DNA"/>
</dbReference>
<evidence type="ECO:0000313" key="7">
    <source>
        <dbReference type="Proteomes" id="UP001156441"/>
    </source>
</evidence>
<proteinExistence type="inferred from homology"/>
<feature type="domain" description="N-acetyltransferase" evidence="5">
    <location>
        <begin position="18"/>
        <end position="166"/>
    </location>
</feature>
<feature type="active site" description="Proton acceptor; via carboxylate" evidence="4">
    <location>
        <position position="417"/>
    </location>
</feature>
<keyword evidence="3 4" id="KW-0012">Acyltransferase</keyword>
<evidence type="ECO:0000256" key="4">
    <source>
        <dbReference type="HAMAP-Rule" id="MF_01812"/>
    </source>
</evidence>
<dbReference type="InterPro" id="IPR000182">
    <property type="entry name" value="GNAT_dom"/>
</dbReference>
<feature type="binding site" evidence="4">
    <location>
        <begin position="133"/>
        <end position="134"/>
    </location>
    <ligand>
        <name>acetyl-CoA</name>
        <dbReference type="ChEBI" id="CHEBI:57288"/>
    </ligand>
</feature>
<evidence type="ECO:0000256" key="2">
    <source>
        <dbReference type="ARBA" id="ARBA00022679"/>
    </source>
</evidence>
<reference evidence="6 7" key="1">
    <citation type="submission" date="2021-02" db="EMBL/GenBank/DDBJ databases">
        <title>Actinophytocola xerophila sp. nov., isolated from soil of cotton cropping field.</title>
        <authorList>
            <person name="Huang R."/>
            <person name="Chen X."/>
            <person name="Ge X."/>
            <person name="Liu W."/>
        </authorList>
    </citation>
    <scope>NUCLEOTIDE SEQUENCE [LARGE SCALE GENOMIC DNA]</scope>
    <source>
        <strain evidence="6 7">S1-96</strain>
    </source>
</reference>
<dbReference type="SUPFAM" id="SSF55729">
    <property type="entry name" value="Acyl-CoA N-acyltransferases (Nat)"/>
    <property type="match status" value="1"/>
</dbReference>
<dbReference type="SUPFAM" id="SSF55718">
    <property type="entry name" value="SCP-like"/>
    <property type="match status" value="1"/>
</dbReference>
<name>A0ABT2J6Y7_9PSEU</name>
<dbReference type="Pfam" id="PF17668">
    <property type="entry name" value="Acetyltransf_17"/>
    <property type="match status" value="1"/>
</dbReference>
<feature type="active site" description="Proton donor" evidence="4">
    <location>
        <position position="138"/>
    </location>
</feature>
<evidence type="ECO:0000256" key="3">
    <source>
        <dbReference type="ARBA" id="ARBA00023315"/>
    </source>
</evidence>
<protein>
    <submittedName>
        <fullName evidence="6">GNAT family N-acetyltransferase</fullName>
    </submittedName>
</protein>
<keyword evidence="7" id="KW-1185">Reference proteome</keyword>
<dbReference type="InterPro" id="IPR051554">
    <property type="entry name" value="Acetyltransferase_Eis"/>
</dbReference>
<accession>A0ABT2J6Y7</accession>
<dbReference type="InterPro" id="IPR036527">
    <property type="entry name" value="SCP2_sterol-bd_dom_sf"/>
</dbReference>
<dbReference type="Pfam" id="PF13527">
    <property type="entry name" value="Acetyltransf_9"/>
    <property type="match status" value="1"/>
</dbReference>
<dbReference type="Pfam" id="PF13530">
    <property type="entry name" value="SCP2_2"/>
    <property type="match status" value="1"/>
</dbReference>
<dbReference type="PANTHER" id="PTHR37817:SF1">
    <property type="entry name" value="N-ACETYLTRANSFERASE EIS"/>
    <property type="match status" value="1"/>
</dbReference>
<sequence>MHHRPVTQTLPSTRTTDFEIRAVEDDERRSAYTVFMEALHEEPPDDEKWTLAARAYEPGRAYGAFAGDTLVGATMSLTSDITVPGGGVVPMAAVTGVGVRTDHRRRGVLTGLMRRQLADLAAAGEVFATLHASEPTIYGRFGYGLGTLARVVRVKPPRARMRADVPTAGTTRLLTKDEALTLLPGAYQRLRPRRAGVMGRAPSWWAMCYEYRLTHMRLRVAAHYGPDGEIDGMVGFRSVEIPSDDPRVNAGVVVLDFVGANQAVENDLWRFLLGIDLVDDVTVYMRPLDEPLEAMLENAHAVRCEWDEELWVRVVDVPAALAARTYGAADPVVVEVVDPILPANSGRYLVGPHGADRTDAPAALTLGVEALGMVYFGAWRPSKLAGIGRLAVHDPAALPAADRLFATDEPSWCGSLF</sequence>
<dbReference type="InterPro" id="IPR041380">
    <property type="entry name" value="Acetyltransf_17"/>
</dbReference>
<dbReference type="InterPro" id="IPR016181">
    <property type="entry name" value="Acyl_CoA_acyltransferase"/>
</dbReference>
<dbReference type="NCBIfam" id="NF002367">
    <property type="entry name" value="PRK01346.1-4"/>
    <property type="match status" value="1"/>
</dbReference>
<evidence type="ECO:0000256" key="1">
    <source>
        <dbReference type="ARBA" id="ARBA00009213"/>
    </source>
</evidence>